<protein>
    <submittedName>
        <fullName evidence="1">Uncharacterized protein</fullName>
    </submittedName>
</protein>
<accession>A0ACC0ZIV4</accession>
<evidence type="ECO:0000313" key="2">
    <source>
        <dbReference type="Proteomes" id="UP001163603"/>
    </source>
</evidence>
<reference evidence="2" key="1">
    <citation type="journal article" date="2023" name="G3 (Bethesda)">
        <title>Genome assembly and association tests identify interacting loci associated with vigor, precocity, and sex in interspecific pistachio rootstocks.</title>
        <authorList>
            <person name="Palmer W."/>
            <person name="Jacygrad E."/>
            <person name="Sagayaradj S."/>
            <person name="Cavanaugh K."/>
            <person name="Han R."/>
            <person name="Bertier L."/>
            <person name="Beede B."/>
            <person name="Kafkas S."/>
            <person name="Golino D."/>
            <person name="Preece J."/>
            <person name="Michelmore R."/>
        </authorList>
    </citation>
    <scope>NUCLEOTIDE SEQUENCE [LARGE SCALE GENOMIC DNA]</scope>
</reference>
<comment type="caution">
    <text evidence="1">The sequence shown here is derived from an EMBL/GenBank/DDBJ whole genome shotgun (WGS) entry which is preliminary data.</text>
</comment>
<keyword evidence="2" id="KW-1185">Reference proteome</keyword>
<name>A0ACC0ZIV4_9ROSI</name>
<dbReference type="Proteomes" id="UP001163603">
    <property type="component" value="Chromosome 1"/>
</dbReference>
<proteinExistence type="predicted"/>
<gene>
    <name evidence="1" type="ORF">Pint_00425</name>
</gene>
<evidence type="ECO:0000313" key="1">
    <source>
        <dbReference type="EMBL" id="KAJ0052711.1"/>
    </source>
</evidence>
<dbReference type="EMBL" id="CM047736">
    <property type="protein sequence ID" value="KAJ0052711.1"/>
    <property type="molecule type" value="Genomic_DNA"/>
</dbReference>
<organism evidence="1 2">
    <name type="scientific">Pistacia integerrima</name>
    <dbReference type="NCBI Taxonomy" id="434235"/>
    <lineage>
        <taxon>Eukaryota</taxon>
        <taxon>Viridiplantae</taxon>
        <taxon>Streptophyta</taxon>
        <taxon>Embryophyta</taxon>
        <taxon>Tracheophyta</taxon>
        <taxon>Spermatophyta</taxon>
        <taxon>Magnoliopsida</taxon>
        <taxon>eudicotyledons</taxon>
        <taxon>Gunneridae</taxon>
        <taxon>Pentapetalae</taxon>
        <taxon>rosids</taxon>
        <taxon>malvids</taxon>
        <taxon>Sapindales</taxon>
        <taxon>Anacardiaceae</taxon>
        <taxon>Pistacia</taxon>
    </lineage>
</organism>
<sequence length="263" mass="30111">MQALAAASKTVDCLKLVHSFHCYFLLVGDFDMPIIYQVHRVRDGNSFATRRVDAVQKGNIVFTLLASFQKEQKGFEHQQTTMPSVTPPERLLSLEETRERRIIDPRLPRSYRNKVATSEFIPWPIEMRFCDPNNSTNQTKSPPSLRYWFRAKGKLSDDQALHRCVVAFSSDLLFSTVSLNPHRKKGFRSSSLSLDHSMWFHRSFRADDWLLFVIVSPIAYNGRGFVTGEIFNRKGELVVTVTQEALLRTPKTPNSNTATVSKL</sequence>